<gene>
    <name evidence="1" type="ORF">PoB_006574800</name>
</gene>
<name>A0AAV4D547_9GAST</name>
<evidence type="ECO:0000313" key="2">
    <source>
        <dbReference type="Proteomes" id="UP000735302"/>
    </source>
</evidence>
<dbReference type="Proteomes" id="UP000735302">
    <property type="component" value="Unassembled WGS sequence"/>
</dbReference>
<reference evidence="1 2" key="1">
    <citation type="journal article" date="2021" name="Elife">
        <title>Chloroplast acquisition without the gene transfer in kleptoplastic sea slugs, Plakobranchus ocellatus.</title>
        <authorList>
            <person name="Maeda T."/>
            <person name="Takahashi S."/>
            <person name="Yoshida T."/>
            <person name="Shimamura S."/>
            <person name="Takaki Y."/>
            <person name="Nagai Y."/>
            <person name="Toyoda A."/>
            <person name="Suzuki Y."/>
            <person name="Arimoto A."/>
            <person name="Ishii H."/>
            <person name="Satoh N."/>
            <person name="Nishiyama T."/>
            <person name="Hasebe M."/>
            <person name="Maruyama T."/>
            <person name="Minagawa J."/>
            <person name="Obokata J."/>
            <person name="Shigenobu S."/>
        </authorList>
    </citation>
    <scope>NUCLEOTIDE SEQUENCE [LARGE SCALE GENOMIC DNA]</scope>
</reference>
<evidence type="ECO:0000313" key="1">
    <source>
        <dbReference type="EMBL" id="GFO39243.1"/>
    </source>
</evidence>
<dbReference type="EMBL" id="BLXT01007473">
    <property type="protein sequence ID" value="GFO39243.1"/>
    <property type="molecule type" value="Genomic_DNA"/>
</dbReference>
<comment type="caution">
    <text evidence="1">The sequence shown here is derived from an EMBL/GenBank/DDBJ whole genome shotgun (WGS) entry which is preliminary data.</text>
</comment>
<sequence length="88" mass="9959">MARTQTPNRNILAESRAGLQPLVPDITVNGEMMSQKIKLERYSLDRKERFKATVLLPGQTTGSFPYNECEMIITTAPARRYNATSLEQ</sequence>
<dbReference type="AlphaFoldDB" id="A0AAV4D547"/>
<keyword evidence="2" id="KW-1185">Reference proteome</keyword>
<proteinExistence type="predicted"/>
<protein>
    <submittedName>
        <fullName evidence="1">Uncharacterized protein</fullName>
    </submittedName>
</protein>
<organism evidence="1 2">
    <name type="scientific">Plakobranchus ocellatus</name>
    <dbReference type="NCBI Taxonomy" id="259542"/>
    <lineage>
        <taxon>Eukaryota</taxon>
        <taxon>Metazoa</taxon>
        <taxon>Spiralia</taxon>
        <taxon>Lophotrochozoa</taxon>
        <taxon>Mollusca</taxon>
        <taxon>Gastropoda</taxon>
        <taxon>Heterobranchia</taxon>
        <taxon>Euthyneura</taxon>
        <taxon>Panpulmonata</taxon>
        <taxon>Sacoglossa</taxon>
        <taxon>Placobranchoidea</taxon>
        <taxon>Plakobranchidae</taxon>
        <taxon>Plakobranchus</taxon>
    </lineage>
</organism>
<accession>A0AAV4D547</accession>